<protein>
    <submittedName>
        <fullName evidence="1">Uncharacterized protein</fullName>
    </submittedName>
</protein>
<comment type="caution">
    <text evidence="1">The sequence shown here is derived from an EMBL/GenBank/DDBJ whole genome shotgun (WGS) entry which is preliminary data.</text>
</comment>
<proteinExistence type="predicted"/>
<name>A0AAE0HK87_9PEZI</name>
<evidence type="ECO:0000313" key="1">
    <source>
        <dbReference type="EMBL" id="KAK3298104.1"/>
    </source>
</evidence>
<keyword evidence="2" id="KW-1185">Reference proteome</keyword>
<reference evidence="1" key="2">
    <citation type="submission" date="2023-06" db="EMBL/GenBank/DDBJ databases">
        <authorList>
            <consortium name="Lawrence Berkeley National Laboratory"/>
            <person name="Haridas S."/>
            <person name="Hensen N."/>
            <person name="Bonometti L."/>
            <person name="Westerberg I."/>
            <person name="Brannstrom I.O."/>
            <person name="Guillou S."/>
            <person name="Cros-Aarteil S."/>
            <person name="Calhoun S."/>
            <person name="Kuo A."/>
            <person name="Mondo S."/>
            <person name="Pangilinan J."/>
            <person name="Riley R."/>
            <person name="Labutti K."/>
            <person name="Andreopoulos B."/>
            <person name="Lipzen A."/>
            <person name="Chen C."/>
            <person name="Yanf M."/>
            <person name="Daum C."/>
            <person name="Ng V."/>
            <person name="Clum A."/>
            <person name="Steindorff A."/>
            <person name="Ohm R."/>
            <person name="Martin F."/>
            <person name="Silar P."/>
            <person name="Natvig D."/>
            <person name="Lalanne C."/>
            <person name="Gautier V."/>
            <person name="Ament-Velasquez S.L."/>
            <person name="Kruys A."/>
            <person name="Hutchinson M.I."/>
            <person name="Powell A.J."/>
            <person name="Barry K."/>
            <person name="Miller A.N."/>
            <person name="Grigoriev I.V."/>
            <person name="Debuchy R."/>
            <person name="Gladieux P."/>
            <person name="Thoren M.H."/>
            <person name="Johannesson H."/>
        </authorList>
    </citation>
    <scope>NUCLEOTIDE SEQUENCE</scope>
    <source>
        <strain evidence="1">CBS 168.71</strain>
    </source>
</reference>
<evidence type="ECO:0000313" key="2">
    <source>
        <dbReference type="Proteomes" id="UP001278766"/>
    </source>
</evidence>
<dbReference type="RefSeq" id="XP_062661618.1">
    <property type="nucleotide sequence ID" value="XM_062806577.1"/>
</dbReference>
<dbReference type="Proteomes" id="UP001278766">
    <property type="component" value="Unassembled WGS sequence"/>
</dbReference>
<dbReference type="AlphaFoldDB" id="A0AAE0HK87"/>
<dbReference type="GeneID" id="87843525"/>
<organism evidence="1 2">
    <name type="scientific">Chaetomium fimeti</name>
    <dbReference type="NCBI Taxonomy" id="1854472"/>
    <lineage>
        <taxon>Eukaryota</taxon>
        <taxon>Fungi</taxon>
        <taxon>Dikarya</taxon>
        <taxon>Ascomycota</taxon>
        <taxon>Pezizomycotina</taxon>
        <taxon>Sordariomycetes</taxon>
        <taxon>Sordariomycetidae</taxon>
        <taxon>Sordariales</taxon>
        <taxon>Chaetomiaceae</taxon>
        <taxon>Chaetomium</taxon>
    </lineage>
</organism>
<sequence>MQWQGRFDPSWYLIILISRSVLDPVIVESSETRALKSNAAAGPLDSMRVLRRAIDAESGTTVANSARLELDAGRFTNIHETQIMRYTSAKVMVQAGSGDRLVTEPVDLSTVISPQSITLKSLLDDCGTLTPIRFVYRCEGILRKMDPQSGRLTALEVVYCAPSTR</sequence>
<accession>A0AAE0HK87</accession>
<dbReference type="EMBL" id="JAUEPN010000003">
    <property type="protein sequence ID" value="KAK3298104.1"/>
    <property type="molecule type" value="Genomic_DNA"/>
</dbReference>
<reference evidence="1" key="1">
    <citation type="journal article" date="2023" name="Mol. Phylogenet. Evol.">
        <title>Genome-scale phylogeny and comparative genomics of the fungal order Sordariales.</title>
        <authorList>
            <person name="Hensen N."/>
            <person name="Bonometti L."/>
            <person name="Westerberg I."/>
            <person name="Brannstrom I.O."/>
            <person name="Guillou S."/>
            <person name="Cros-Aarteil S."/>
            <person name="Calhoun S."/>
            <person name="Haridas S."/>
            <person name="Kuo A."/>
            <person name="Mondo S."/>
            <person name="Pangilinan J."/>
            <person name="Riley R."/>
            <person name="LaButti K."/>
            <person name="Andreopoulos B."/>
            <person name="Lipzen A."/>
            <person name="Chen C."/>
            <person name="Yan M."/>
            <person name="Daum C."/>
            <person name="Ng V."/>
            <person name="Clum A."/>
            <person name="Steindorff A."/>
            <person name="Ohm R.A."/>
            <person name="Martin F."/>
            <person name="Silar P."/>
            <person name="Natvig D.O."/>
            <person name="Lalanne C."/>
            <person name="Gautier V."/>
            <person name="Ament-Velasquez S.L."/>
            <person name="Kruys A."/>
            <person name="Hutchinson M.I."/>
            <person name="Powell A.J."/>
            <person name="Barry K."/>
            <person name="Miller A.N."/>
            <person name="Grigoriev I.V."/>
            <person name="Debuchy R."/>
            <person name="Gladieux P."/>
            <person name="Hiltunen Thoren M."/>
            <person name="Johannesson H."/>
        </authorList>
    </citation>
    <scope>NUCLEOTIDE SEQUENCE</scope>
    <source>
        <strain evidence="1">CBS 168.71</strain>
    </source>
</reference>
<gene>
    <name evidence="1" type="ORF">B0H64DRAFT_441503</name>
</gene>